<proteinExistence type="inferred from homology"/>
<feature type="transmembrane region" description="Helical" evidence="9">
    <location>
        <begin position="98"/>
        <end position="119"/>
    </location>
</feature>
<comment type="caution">
    <text evidence="11">The sequence shown here is derived from an EMBL/GenBank/DDBJ whole genome shotgun (WGS) entry which is preliminary data.</text>
</comment>
<protein>
    <recommendedName>
        <fullName evidence="9">TRAP transporter small permease protein</fullName>
    </recommendedName>
</protein>
<dbReference type="PANTHER" id="PTHR35011">
    <property type="entry name" value="2,3-DIKETO-L-GULONATE TRAP TRANSPORTER SMALL PERMEASE PROTEIN YIAM"/>
    <property type="match status" value="1"/>
</dbReference>
<dbReference type="OrthoDB" id="8713284at2"/>
<evidence type="ECO:0000256" key="3">
    <source>
        <dbReference type="ARBA" id="ARBA00022475"/>
    </source>
</evidence>
<keyword evidence="4 9" id="KW-0997">Cell inner membrane</keyword>
<sequence length="189" mass="20550">MTTDHADTSPSALGKAVNGFMFLLAQIASICFAAALVINFANVVGRYVFHAPIFWAEEITIVLIIWAVCLMSFRLTLRGEHLVTDILRPYLPVSMQKVLVTFTTLVGMALSIFIVYYAFKVVDLVHRLGQVTVVAEMPKSVAYGSILVCFVLAVAGAALRIGNLLKGDRRALSPHDTLDVPEVAEARAA</sequence>
<name>A0A2U1CPI2_9BURK</name>
<dbReference type="GO" id="GO:0015740">
    <property type="term" value="P:C4-dicarboxylate transport"/>
    <property type="evidence" value="ECO:0007669"/>
    <property type="project" value="TreeGrafter"/>
</dbReference>
<evidence type="ECO:0000313" key="11">
    <source>
        <dbReference type="EMBL" id="PVY67807.1"/>
    </source>
</evidence>
<dbReference type="InterPro" id="IPR007387">
    <property type="entry name" value="TRAP_DctQ"/>
</dbReference>
<feature type="domain" description="Tripartite ATP-independent periplasmic transporters DctQ component" evidence="10">
    <location>
        <begin position="37"/>
        <end position="165"/>
    </location>
</feature>
<feature type="transmembrane region" description="Helical" evidence="9">
    <location>
        <begin position="20"/>
        <end position="41"/>
    </location>
</feature>
<evidence type="ECO:0000256" key="7">
    <source>
        <dbReference type="ARBA" id="ARBA00023136"/>
    </source>
</evidence>
<evidence type="ECO:0000256" key="9">
    <source>
        <dbReference type="RuleBase" id="RU369079"/>
    </source>
</evidence>
<evidence type="ECO:0000256" key="4">
    <source>
        <dbReference type="ARBA" id="ARBA00022519"/>
    </source>
</evidence>
<dbReference type="Proteomes" id="UP000246145">
    <property type="component" value="Unassembled WGS sequence"/>
</dbReference>
<evidence type="ECO:0000256" key="5">
    <source>
        <dbReference type="ARBA" id="ARBA00022692"/>
    </source>
</evidence>
<feature type="transmembrane region" description="Helical" evidence="9">
    <location>
        <begin position="53"/>
        <end position="77"/>
    </location>
</feature>
<evidence type="ECO:0000256" key="8">
    <source>
        <dbReference type="ARBA" id="ARBA00038436"/>
    </source>
</evidence>
<evidence type="ECO:0000256" key="2">
    <source>
        <dbReference type="ARBA" id="ARBA00022448"/>
    </source>
</evidence>
<dbReference type="GO" id="GO:0005886">
    <property type="term" value="C:plasma membrane"/>
    <property type="evidence" value="ECO:0007669"/>
    <property type="project" value="UniProtKB-SubCell"/>
</dbReference>
<reference evidence="11 12" key="1">
    <citation type="submission" date="2018-04" db="EMBL/GenBank/DDBJ databases">
        <title>Genomic Encyclopedia of Type Strains, Phase IV (KMG-IV): sequencing the most valuable type-strain genomes for metagenomic binning, comparative biology and taxonomic classification.</title>
        <authorList>
            <person name="Goeker M."/>
        </authorList>
    </citation>
    <scope>NUCLEOTIDE SEQUENCE [LARGE SCALE GENOMIC DNA]</scope>
    <source>
        <strain evidence="11 12">DSM 10065</strain>
    </source>
</reference>
<comment type="subunit">
    <text evidence="9">The complex comprises the extracytoplasmic solute receptor protein and the two transmembrane proteins.</text>
</comment>
<keyword evidence="12" id="KW-1185">Reference proteome</keyword>
<comment type="subcellular location">
    <subcellularLocation>
        <location evidence="1 9">Cell inner membrane</location>
        <topology evidence="1 9">Multi-pass membrane protein</topology>
    </subcellularLocation>
</comment>
<keyword evidence="2 9" id="KW-0813">Transport</keyword>
<comment type="function">
    <text evidence="9">Part of the tripartite ATP-independent periplasmic (TRAP) transport system.</text>
</comment>
<keyword evidence="6 9" id="KW-1133">Transmembrane helix</keyword>
<dbReference type="PANTHER" id="PTHR35011:SF11">
    <property type="entry name" value="TRAP TRANSPORTER SMALL PERMEASE PROTEIN"/>
    <property type="match status" value="1"/>
</dbReference>
<keyword evidence="5 9" id="KW-0812">Transmembrane</keyword>
<dbReference type="AlphaFoldDB" id="A0A2U1CPI2"/>
<dbReference type="Pfam" id="PF04290">
    <property type="entry name" value="DctQ"/>
    <property type="match status" value="1"/>
</dbReference>
<evidence type="ECO:0000259" key="10">
    <source>
        <dbReference type="Pfam" id="PF04290"/>
    </source>
</evidence>
<organism evidence="11 12">
    <name type="scientific">Pusillimonas noertemannii</name>
    <dbReference type="NCBI Taxonomy" id="305977"/>
    <lineage>
        <taxon>Bacteria</taxon>
        <taxon>Pseudomonadati</taxon>
        <taxon>Pseudomonadota</taxon>
        <taxon>Betaproteobacteria</taxon>
        <taxon>Burkholderiales</taxon>
        <taxon>Alcaligenaceae</taxon>
        <taxon>Pusillimonas</taxon>
    </lineage>
</organism>
<dbReference type="RefSeq" id="WP_116517113.1">
    <property type="nucleotide sequence ID" value="NZ_JACCEX010000001.1"/>
</dbReference>
<keyword evidence="7 9" id="KW-0472">Membrane</keyword>
<evidence type="ECO:0000256" key="6">
    <source>
        <dbReference type="ARBA" id="ARBA00022989"/>
    </source>
</evidence>
<gene>
    <name evidence="11" type="ORF">C7440_0190</name>
</gene>
<evidence type="ECO:0000313" key="12">
    <source>
        <dbReference type="Proteomes" id="UP000246145"/>
    </source>
</evidence>
<feature type="transmembrane region" description="Helical" evidence="9">
    <location>
        <begin position="141"/>
        <end position="161"/>
    </location>
</feature>
<dbReference type="InterPro" id="IPR055348">
    <property type="entry name" value="DctQ"/>
</dbReference>
<comment type="similarity">
    <text evidence="8 9">Belongs to the TRAP transporter small permease family.</text>
</comment>
<dbReference type="EMBL" id="QEKO01000001">
    <property type="protein sequence ID" value="PVY67807.1"/>
    <property type="molecule type" value="Genomic_DNA"/>
</dbReference>
<accession>A0A2U1CPI2</accession>
<keyword evidence="3" id="KW-1003">Cell membrane</keyword>
<evidence type="ECO:0000256" key="1">
    <source>
        <dbReference type="ARBA" id="ARBA00004429"/>
    </source>
</evidence>
<dbReference type="GO" id="GO:0022857">
    <property type="term" value="F:transmembrane transporter activity"/>
    <property type="evidence" value="ECO:0007669"/>
    <property type="project" value="UniProtKB-UniRule"/>
</dbReference>